<proteinExistence type="inferred from homology"/>
<keyword evidence="9" id="KW-1185">Reference proteome</keyword>
<dbReference type="Gene3D" id="1.10.10.10">
    <property type="entry name" value="Winged helix-like DNA-binding domain superfamily/Winged helix DNA-binding domain"/>
    <property type="match status" value="1"/>
</dbReference>
<name>A0A7Y4L8Y8_9ACTN</name>
<dbReference type="Pfam" id="PF04542">
    <property type="entry name" value="Sigma70_r2"/>
    <property type="match status" value="1"/>
</dbReference>
<keyword evidence="2" id="KW-0805">Transcription regulation</keyword>
<dbReference type="InterPro" id="IPR007627">
    <property type="entry name" value="RNA_pol_sigma70_r2"/>
</dbReference>
<evidence type="ECO:0000256" key="1">
    <source>
        <dbReference type="ARBA" id="ARBA00010641"/>
    </source>
</evidence>
<gene>
    <name evidence="8" type="ORF">HPO96_35500</name>
</gene>
<dbReference type="InterPro" id="IPR036388">
    <property type="entry name" value="WH-like_DNA-bd_sf"/>
</dbReference>
<dbReference type="GO" id="GO:0006352">
    <property type="term" value="P:DNA-templated transcription initiation"/>
    <property type="evidence" value="ECO:0007669"/>
    <property type="project" value="InterPro"/>
</dbReference>
<reference evidence="8 9" key="1">
    <citation type="submission" date="2020-05" db="EMBL/GenBank/DDBJ databases">
        <title>Genome sequence of Kribbella sandramycini ATCC 39419.</title>
        <authorList>
            <person name="Maclea K.S."/>
            <person name="Fair J.L."/>
        </authorList>
    </citation>
    <scope>NUCLEOTIDE SEQUENCE [LARGE SCALE GENOMIC DNA]</scope>
    <source>
        <strain evidence="8 9">ATCC 39419</strain>
    </source>
</reference>
<dbReference type="SUPFAM" id="SSF88946">
    <property type="entry name" value="Sigma2 domain of RNA polymerase sigma factors"/>
    <property type="match status" value="1"/>
</dbReference>
<feature type="domain" description="RNA polymerase sigma factor 70 region 4 type 2" evidence="7">
    <location>
        <begin position="158"/>
        <end position="211"/>
    </location>
</feature>
<evidence type="ECO:0000313" key="9">
    <source>
        <dbReference type="Proteomes" id="UP000534306"/>
    </source>
</evidence>
<evidence type="ECO:0000259" key="7">
    <source>
        <dbReference type="Pfam" id="PF08281"/>
    </source>
</evidence>
<dbReference type="CDD" id="cd06171">
    <property type="entry name" value="Sigma70_r4"/>
    <property type="match status" value="1"/>
</dbReference>
<dbReference type="EMBL" id="JABJRC010000013">
    <property type="protein sequence ID" value="NOL45566.1"/>
    <property type="molecule type" value="Genomic_DNA"/>
</dbReference>
<dbReference type="NCBIfam" id="TIGR02937">
    <property type="entry name" value="sigma70-ECF"/>
    <property type="match status" value="1"/>
</dbReference>
<feature type="domain" description="RNA polymerase sigma-70 region 2" evidence="6">
    <location>
        <begin position="65"/>
        <end position="129"/>
    </location>
</feature>
<organism evidence="8 9">
    <name type="scientific">Kribbella sandramycini</name>
    <dbReference type="NCBI Taxonomy" id="60450"/>
    <lineage>
        <taxon>Bacteria</taxon>
        <taxon>Bacillati</taxon>
        <taxon>Actinomycetota</taxon>
        <taxon>Actinomycetes</taxon>
        <taxon>Propionibacteriales</taxon>
        <taxon>Kribbellaceae</taxon>
        <taxon>Kribbella</taxon>
    </lineage>
</organism>
<evidence type="ECO:0000259" key="6">
    <source>
        <dbReference type="Pfam" id="PF04542"/>
    </source>
</evidence>
<evidence type="ECO:0000256" key="4">
    <source>
        <dbReference type="ARBA" id="ARBA00023125"/>
    </source>
</evidence>
<dbReference type="Gene3D" id="1.10.1740.10">
    <property type="match status" value="1"/>
</dbReference>
<dbReference type="AlphaFoldDB" id="A0A7Y4L8Y8"/>
<dbReference type="InterPro" id="IPR013249">
    <property type="entry name" value="RNA_pol_sigma70_r4_t2"/>
</dbReference>
<dbReference type="PANTHER" id="PTHR43133:SF8">
    <property type="entry name" value="RNA POLYMERASE SIGMA FACTOR HI_1459-RELATED"/>
    <property type="match status" value="1"/>
</dbReference>
<accession>A0A7Y4L8Y8</accession>
<dbReference type="GO" id="GO:0016987">
    <property type="term" value="F:sigma factor activity"/>
    <property type="evidence" value="ECO:0007669"/>
    <property type="project" value="UniProtKB-KW"/>
</dbReference>
<evidence type="ECO:0000256" key="2">
    <source>
        <dbReference type="ARBA" id="ARBA00023015"/>
    </source>
</evidence>
<comment type="caution">
    <text evidence="8">The sequence shown here is derived from an EMBL/GenBank/DDBJ whole genome shotgun (WGS) entry which is preliminary data.</text>
</comment>
<dbReference type="Proteomes" id="UP000534306">
    <property type="component" value="Unassembled WGS sequence"/>
</dbReference>
<sequence length="352" mass="38592">MSEVIRTRCGRPGPSSIALRILFRDRYFGPVTSPPPLDPASERATDAELVRAAQLGEVEQLGLLLSRHQAPMRAVAVAFHGHRPAAEDAVQEAALIALRQIGALRDPAAVGPWLRMLVRNVCRMQLRRRPAIPVSDPGVFLPAAPDPAQLIDANANRDWIWTAIGHLTPTLQLPVMLRYFTEVTAYDDIATLCGVPVGTIRSRLNQARKKLAEALLATAVQPHDSIAALTAQHREEALAILEAPYTGQLAAVLANSWRPTVETFWSTGRHTIGYHDMVAAMDRDLTAGVRHQLTSVVASHTTVLWEANLINPPEDPHHCPPAVLWALHLTANRVTTLRLHHTPRPTSLPVHP</sequence>
<protein>
    <submittedName>
        <fullName evidence="8">Sigma-70 family RNA polymerase sigma factor</fullName>
    </submittedName>
</protein>
<dbReference type="InterPro" id="IPR014284">
    <property type="entry name" value="RNA_pol_sigma-70_dom"/>
</dbReference>
<evidence type="ECO:0000313" key="8">
    <source>
        <dbReference type="EMBL" id="NOL45566.1"/>
    </source>
</evidence>
<keyword evidence="3" id="KW-0731">Sigma factor</keyword>
<keyword evidence="4" id="KW-0238">DNA-binding</keyword>
<dbReference type="InterPro" id="IPR013324">
    <property type="entry name" value="RNA_pol_sigma_r3/r4-like"/>
</dbReference>
<dbReference type="Pfam" id="PF08281">
    <property type="entry name" value="Sigma70_r4_2"/>
    <property type="match status" value="1"/>
</dbReference>
<dbReference type="InterPro" id="IPR039425">
    <property type="entry name" value="RNA_pol_sigma-70-like"/>
</dbReference>
<dbReference type="GO" id="GO:0003677">
    <property type="term" value="F:DNA binding"/>
    <property type="evidence" value="ECO:0007669"/>
    <property type="project" value="UniProtKB-KW"/>
</dbReference>
<dbReference type="InterPro" id="IPR013325">
    <property type="entry name" value="RNA_pol_sigma_r2"/>
</dbReference>
<evidence type="ECO:0000256" key="3">
    <source>
        <dbReference type="ARBA" id="ARBA00023082"/>
    </source>
</evidence>
<dbReference type="SUPFAM" id="SSF88659">
    <property type="entry name" value="Sigma3 and sigma4 domains of RNA polymerase sigma factors"/>
    <property type="match status" value="1"/>
</dbReference>
<dbReference type="PANTHER" id="PTHR43133">
    <property type="entry name" value="RNA POLYMERASE ECF-TYPE SIGMA FACTO"/>
    <property type="match status" value="1"/>
</dbReference>
<keyword evidence="5" id="KW-0804">Transcription</keyword>
<evidence type="ECO:0000256" key="5">
    <source>
        <dbReference type="ARBA" id="ARBA00023163"/>
    </source>
</evidence>
<comment type="similarity">
    <text evidence="1">Belongs to the sigma-70 factor family. ECF subfamily.</text>
</comment>